<protein>
    <submittedName>
        <fullName evidence="2">Uncharacterized protein</fullName>
    </submittedName>
</protein>
<comment type="caution">
    <text evidence="2">The sequence shown here is derived from an EMBL/GenBank/DDBJ whole genome shotgun (WGS) entry which is preliminary data.</text>
</comment>
<keyword evidence="1" id="KW-0812">Transmembrane</keyword>
<keyword evidence="3" id="KW-1185">Reference proteome</keyword>
<dbReference type="OrthoDB" id="413313at2759"/>
<accession>A0A8B6BXA7</accession>
<dbReference type="Gene3D" id="3.40.720.10">
    <property type="entry name" value="Alkaline Phosphatase, subunit A"/>
    <property type="match status" value="1"/>
</dbReference>
<dbReference type="InterPro" id="IPR017850">
    <property type="entry name" value="Alkaline_phosphatase_core_sf"/>
</dbReference>
<organism evidence="2 3">
    <name type="scientific">Mytilus galloprovincialis</name>
    <name type="common">Mediterranean mussel</name>
    <dbReference type="NCBI Taxonomy" id="29158"/>
    <lineage>
        <taxon>Eukaryota</taxon>
        <taxon>Metazoa</taxon>
        <taxon>Spiralia</taxon>
        <taxon>Lophotrochozoa</taxon>
        <taxon>Mollusca</taxon>
        <taxon>Bivalvia</taxon>
        <taxon>Autobranchia</taxon>
        <taxon>Pteriomorphia</taxon>
        <taxon>Mytilida</taxon>
        <taxon>Mytiloidea</taxon>
        <taxon>Mytilidae</taxon>
        <taxon>Mytilinae</taxon>
        <taxon>Mytilus</taxon>
    </lineage>
</organism>
<dbReference type="InterPro" id="IPR004245">
    <property type="entry name" value="DUF229"/>
</dbReference>
<dbReference type="PANTHER" id="PTHR10974:SF1">
    <property type="entry name" value="FI08016P-RELATED"/>
    <property type="match status" value="1"/>
</dbReference>
<dbReference type="EMBL" id="UYJE01000894">
    <property type="protein sequence ID" value="VDH97423.1"/>
    <property type="molecule type" value="Genomic_DNA"/>
</dbReference>
<dbReference type="FunFam" id="3.40.720.10:FF:000017">
    <property type="entry name" value="Predicted protein"/>
    <property type="match status" value="1"/>
</dbReference>
<sequence length="686" mass="79436">MGDPPTRSFSWIIKTSSLMCILLSSIYIFLYRNSINFYKGSNISLDFSTQQYIGSDITSFSLGELGDSKKVHQFNSRTNVSIKSYDGFNGNNSAKPDSWKFLVDSENCKIPDLDPFDDNIKDLLILHPEPYKCDDSDLLTYIQNDTLFLNLTKKARQHVAYCRFKPIYFNGITGKASEPFIYFIDIEDEFLKVECFDFFGDLVVKNFHMKFKQKTPKLYEANDKSKFDKEINKNDTESTKNTMYSKRQSVTDKKMDFAITDRLNIMLIMIDSTSRINSLRYFTNTRRYLTETLGAVELLGYNKLADNTMVNMVPFLTGEFAKNLTCLKSQQGVDNCSFIWQKYSQNGYLTHFGEDMTFAGTFHYTLNGFKEQPTDYYDRPFYYHNEKSSDGVADTCFHGKSSSESLYQRMYDLAYNLRNQRYFSLNIHSRNTHTYLEGLADMDNLTLDTISKLYENNLLNNTFMAIFGDHGLRFGEVRQTFVGQLEERLPMLFLYQPEWFRNKYSDHMTNLKTNSRRLTTHFDMFYTLLDLLNLDKKGPVKRGISLFREIPRDRTCEDAYIDQHWCTCNYHLTVMDNDTVKNTLSNILIEHLNSLLENYDKETKCSNLTLVSVVSSVAVTSKSGQDKGHRIVIKTEPGNGVFESTLRYQSSSGSFQVKGDVSRLSKYGDNSKCVKGKTLRKICFCI</sequence>
<dbReference type="SUPFAM" id="SSF53649">
    <property type="entry name" value="Alkaline phosphatase-like"/>
    <property type="match status" value="1"/>
</dbReference>
<evidence type="ECO:0000313" key="2">
    <source>
        <dbReference type="EMBL" id="VDH97423.1"/>
    </source>
</evidence>
<dbReference type="CDD" id="cd16021">
    <property type="entry name" value="ALP_like"/>
    <property type="match status" value="1"/>
</dbReference>
<keyword evidence="1" id="KW-1133">Transmembrane helix</keyword>
<dbReference type="GO" id="GO:0005615">
    <property type="term" value="C:extracellular space"/>
    <property type="evidence" value="ECO:0007669"/>
    <property type="project" value="TreeGrafter"/>
</dbReference>
<evidence type="ECO:0000313" key="3">
    <source>
        <dbReference type="Proteomes" id="UP000596742"/>
    </source>
</evidence>
<gene>
    <name evidence="2" type="ORF">MGAL_10B082831</name>
</gene>
<keyword evidence="1" id="KW-0472">Membrane</keyword>
<dbReference type="AlphaFoldDB" id="A0A8B6BXA7"/>
<dbReference type="Pfam" id="PF02995">
    <property type="entry name" value="DUF229"/>
    <property type="match status" value="1"/>
</dbReference>
<dbReference type="Proteomes" id="UP000596742">
    <property type="component" value="Unassembled WGS sequence"/>
</dbReference>
<dbReference type="PANTHER" id="PTHR10974">
    <property type="entry name" value="FI08016P-RELATED"/>
    <property type="match status" value="1"/>
</dbReference>
<feature type="transmembrane region" description="Helical" evidence="1">
    <location>
        <begin position="12"/>
        <end position="31"/>
    </location>
</feature>
<reference evidence="2" key="1">
    <citation type="submission" date="2018-11" db="EMBL/GenBank/DDBJ databases">
        <authorList>
            <person name="Alioto T."/>
            <person name="Alioto T."/>
        </authorList>
    </citation>
    <scope>NUCLEOTIDE SEQUENCE</scope>
</reference>
<proteinExistence type="predicted"/>
<evidence type="ECO:0000256" key="1">
    <source>
        <dbReference type="SAM" id="Phobius"/>
    </source>
</evidence>
<name>A0A8B6BXA7_MYTGA</name>